<accession>A0A1X2ARM4</accession>
<reference evidence="3" key="3">
    <citation type="submission" date="2016-01" db="EMBL/GenBank/DDBJ databases">
        <authorList>
            <person name="Oliw E.H."/>
        </authorList>
    </citation>
    <scope>NUCLEOTIDE SEQUENCE</scope>
    <source>
        <strain evidence="3">IEC33</strain>
    </source>
</reference>
<comment type="caution">
    <text evidence="3">The sequence shown here is derived from an EMBL/GenBank/DDBJ whole genome shotgun (WGS) entry which is preliminary data.</text>
</comment>
<dbReference type="InterPro" id="IPR050383">
    <property type="entry name" value="GlyoxalaseI/FosfomycinResist"/>
</dbReference>
<dbReference type="OrthoDB" id="9812656at2"/>
<dbReference type="InterPro" id="IPR029068">
    <property type="entry name" value="Glyas_Bleomycin-R_OHBP_Dase"/>
</dbReference>
<dbReference type="InterPro" id="IPR004360">
    <property type="entry name" value="Glyas_Fos-R_dOase_dom"/>
</dbReference>
<dbReference type="RefSeq" id="WP_085103176.1">
    <property type="nucleotide sequence ID" value="NZ_LQPK01000011.1"/>
</dbReference>
<feature type="domain" description="VOC" evidence="1">
    <location>
        <begin position="3"/>
        <end position="137"/>
    </location>
</feature>
<sequence length="138" mass="15204">MKRLDHVVLWTKDPQAAMDFYSRVVGLAPVRFGEFEAGQAPFPSVRVSEDSIIDLLPTTNISGTESLTKVAGSAGHPVNHVCLAMSKSEYDALDRRLREEGVDTSARLNNSYGARGFAPQGYYFADPDGNVVEARYYE</sequence>
<dbReference type="GO" id="GO:0051213">
    <property type="term" value="F:dioxygenase activity"/>
    <property type="evidence" value="ECO:0007669"/>
    <property type="project" value="UniProtKB-KW"/>
</dbReference>
<dbReference type="STRING" id="767916.AWB91_14185"/>
<dbReference type="EMBL" id="LQPN01000004">
    <property type="protein sequence ID" value="ORW54097.1"/>
    <property type="molecule type" value="Genomic_DNA"/>
</dbReference>
<dbReference type="Proteomes" id="UP000193801">
    <property type="component" value="Unassembled WGS sequence"/>
</dbReference>
<name>A0A1X2ARM4_9MYCO</name>
<evidence type="ECO:0000313" key="3">
    <source>
        <dbReference type="EMBL" id="ORW54097.1"/>
    </source>
</evidence>
<dbReference type="PROSITE" id="PS51819">
    <property type="entry name" value="VOC"/>
    <property type="match status" value="1"/>
</dbReference>
<evidence type="ECO:0000259" key="1">
    <source>
        <dbReference type="PROSITE" id="PS51819"/>
    </source>
</evidence>
<protein>
    <submittedName>
        <fullName evidence="3">Dioxygenase</fullName>
    </submittedName>
</protein>
<dbReference type="InterPro" id="IPR037523">
    <property type="entry name" value="VOC_core"/>
</dbReference>
<proteinExistence type="predicted"/>
<organism evidence="3 4">
    <name type="scientific">Mycobacterium paraense</name>
    <dbReference type="NCBI Taxonomy" id="767916"/>
    <lineage>
        <taxon>Bacteria</taxon>
        <taxon>Bacillati</taxon>
        <taxon>Actinomycetota</taxon>
        <taxon>Actinomycetes</taxon>
        <taxon>Mycobacteriales</taxon>
        <taxon>Mycobacteriaceae</taxon>
        <taxon>Mycobacterium</taxon>
        <taxon>Mycobacterium simiae complex</taxon>
    </lineage>
</organism>
<dbReference type="Pfam" id="PF00903">
    <property type="entry name" value="Glyoxalase"/>
    <property type="match status" value="1"/>
</dbReference>
<keyword evidence="3" id="KW-0223">Dioxygenase</keyword>
<evidence type="ECO:0000313" key="2">
    <source>
        <dbReference type="EMBL" id="ORW31458.1"/>
    </source>
</evidence>
<keyword evidence="3" id="KW-0560">Oxidoreductase</keyword>
<evidence type="ECO:0000313" key="4">
    <source>
        <dbReference type="Proteomes" id="UP000193285"/>
    </source>
</evidence>
<reference evidence="2" key="2">
    <citation type="submission" date="2016-01" db="EMBL/GenBank/DDBJ databases">
        <authorList>
            <person name="Ana R.F.D.C."/>
            <person name="Tarcisio F."/>
            <person name="Maria L.L."/>
            <person name="Monica P."/>
            <person name="Wana L.O.D.C."/>
            <person name="Elisabetta G."/>
            <person name="Jeann R.D.C.B."/>
            <person name="Veronica D.S."/>
            <person name="Karla V.B.L."/>
            <person name="Roberto B."/>
            <person name="Antonella G."/>
            <person name="Anna F."/>
            <person name="Alessandro M."/>
            <person name="Pamela F."/>
            <person name="Francesca D.L."/>
            <person name="Giulia F.S."/>
            <person name="Sara T."/>
            <person name="Fabio R."/>
            <person name="Olivier J."/>
            <person name="Nicola S."/>
            <person name="Enrico T."/>
        </authorList>
    </citation>
    <scope>NUCLEOTIDE SEQUENCE</scope>
    <source>
        <strain evidence="2">FI-07156</strain>
    </source>
</reference>
<dbReference type="AlphaFoldDB" id="A0A1X2ARM4"/>
<reference evidence="4 5" key="1">
    <citation type="journal article" date="2015" name="Emerg. Microbes Infect.">
        <title>Characterization of 17 strains belonging to the Mycobacterium simiae complex and description of Mycobacterium paraense sp. nov.</title>
        <authorList>
            <person name="Fusco da Costa A.R."/>
            <person name="Fedrizzi T."/>
            <person name="Lopes M.L."/>
            <person name="Pecorari M."/>
            <person name="Oliveira da Costa W.L."/>
            <person name="Giacobazzi E."/>
            <person name="da Costa Bahia J.R."/>
            <person name="De Sanctis V."/>
            <person name="Batista Lima K.V."/>
            <person name="Bertorelli R."/>
            <person name="Grottola A."/>
            <person name="Fabio A."/>
            <person name="Mariottini A."/>
            <person name="Ferretti P."/>
            <person name="Di Leva F."/>
            <person name="Fregni Serpini G."/>
            <person name="Tagliazucchi S."/>
            <person name="Rumpianesi F."/>
            <person name="Jousson O."/>
            <person name="Segata N."/>
            <person name="Tortoli E."/>
        </authorList>
    </citation>
    <scope>NUCLEOTIDE SEQUENCE [LARGE SCALE GENOMIC DNA]</scope>
    <source>
        <strain evidence="2 5">FI-07156</strain>
        <strain evidence="3 4">IEC33</strain>
    </source>
</reference>
<dbReference type="Gene3D" id="3.10.180.10">
    <property type="entry name" value="2,3-Dihydroxybiphenyl 1,2-Dioxygenase, domain 1"/>
    <property type="match status" value="1"/>
</dbReference>
<dbReference type="Proteomes" id="UP000193285">
    <property type="component" value="Unassembled WGS sequence"/>
</dbReference>
<keyword evidence="5" id="KW-1185">Reference proteome</keyword>
<gene>
    <name evidence="3" type="ORF">AWB90_00645</name>
    <name evidence="2" type="ORF">AWB91_14185</name>
</gene>
<dbReference type="SUPFAM" id="SSF54593">
    <property type="entry name" value="Glyoxalase/Bleomycin resistance protein/Dihydroxybiphenyl dioxygenase"/>
    <property type="match status" value="1"/>
</dbReference>
<dbReference type="PANTHER" id="PTHR21366:SF14">
    <property type="entry name" value="GLYOXALASE DOMAIN-CONTAINING PROTEIN 5"/>
    <property type="match status" value="1"/>
</dbReference>
<dbReference type="EMBL" id="LQPK01000011">
    <property type="protein sequence ID" value="ORW31458.1"/>
    <property type="molecule type" value="Genomic_DNA"/>
</dbReference>
<dbReference type="PANTHER" id="PTHR21366">
    <property type="entry name" value="GLYOXALASE FAMILY PROTEIN"/>
    <property type="match status" value="1"/>
</dbReference>
<evidence type="ECO:0000313" key="5">
    <source>
        <dbReference type="Proteomes" id="UP000193801"/>
    </source>
</evidence>